<protein>
    <submittedName>
        <fullName evidence="1">Uncharacterized protein</fullName>
    </submittedName>
</protein>
<proteinExistence type="predicted"/>
<dbReference type="Proteomes" id="UP000472355">
    <property type="component" value="Unassembled WGS sequence"/>
</dbReference>
<sequence length="192" mass="21946">MNFLIFILFILLFIVLLNVIIKKYSKATKIEDADIPGQLNAIINKLNLNSTYYQTIPAISKQSTGDMIKDSLKSKLVSNLTGHYFFTYVPNENFVLIFGENKMFFVPIITELKTKKLIPDFEKVSEISCEDIISIKNNSSHSTITLKLNDNSKFLFGPIEKYFFDGAKVTIEKDNFIKFIDEFSNTVNKSAI</sequence>
<gene>
    <name evidence="1" type="ORF">EXM65_07065</name>
</gene>
<dbReference type="EMBL" id="SGKU01000015">
    <property type="protein sequence ID" value="NFA42347.1"/>
    <property type="molecule type" value="Genomic_DNA"/>
</dbReference>
<dbReference type="AlphaFoldDB" id="A0A6B4P983"/>
<evidence type="ECO:0000313" key="2">
    <source>
        <dbReference type="Proteomes" id="UP000472355"/>
    </source>
</evidence>
<reference evidence="1 2" key="1">
    <citation type="submission" date="2019-02" db="EMBL/GenBank/DDBJ databases">
        <title>Genome sequencing of Clostridium botulinum clinical isolates.</title>
        <authorList>
            <person name="Brunt J."/>
            <person name="Van Vliet A.H.M."/>
            <person name="Stringer S.C."/>
            <person name="Grant K.A."/>
            <person name="Carter A.C."/>
            <person name="Peck M.W."/>
        </authorList>
    </citation>
    <scope>NUCLEOTIDE SEQUENCE [LARGE SCALE GENOMIC DNA]</scope>
    <source>
        <strain evidence="1 2">H113700579</strain>
    </source>
</reference>
<accession>A0A6B4P983</accession>
<comment type="caution">
    <text evidence="1">The sequence shown here is derived from an EMBL/GenBank/DDBJ whole genome shotgun (WGS) entry which is preliminary data.</text>
</comment>
<organism evidence="1 2">
    <name type="scientific">Clostridium botulinum</name>
    <dbReference type="NCBI Taxonomy" id="1491"/>
    <lineage>
        <taxon>Bacteria</taxon>
        <taxon>Bacillati</taxon>
        <taxon>Bacillota</taxon>
        <taxon>Clostridia</taxon>
        <taxon>Eubacteriales</taxon>
        <taxon>Clostridiaceae</taxon>
        <taxon>Clostridium</taxon>
    </lineage>
</organism>
<dbReference type="RefSeq" id="WP_061307422.1">
    <property type="nucleotide sequence ID" value="NZ_LFQW01000013.1"/>
</dbReference>
<name>A0A6B4P983_CLOBO</name>
<evidence type="ECO:0000313" key="1">
    <source>
        <dbReference type="EMBL" id="NFA42347.1"/>
    </source>
</evidence>